<dbReference type="PANTHER" id="PTHR13326:SF21">
    <property type="entry name" value="PSEUDOURIDYLATE SYNTHASE PUS7L"/>
    <property type="match status" value="1"/>
</dbReference>
<dbReference type="GO" id="GO:0005634">
    <property type="term" value="C:nucleus"/>
    <property type="evidence" value="ECO:0007669"/>
    <property type="project" value="TreeGrafter"/>
</dbReference>
<feature type="compositionally biased region" description="Basic residues" evidence="7">
    <location>
        <begin position="797"/>
        <end position="806"/>
    </location>
</feature>
<dbReference type="InterPro" id="IPR017441">
    <property type="entry name" value="Protein_kinase_ATP_BS"/>
</dbReference>
<proteinExistence type="inferred from homology"/>
<feature type="domain" description="TRUD" evidence="9">
    <location>
        <begin position="967"/>
        <end position="1232"/>
    </location>
</feature>
<dbReference type="GO" id="GO:0001522">
    <property type="term" value="P:pseudouridine synthesis"/>
    <property type="evidence" value="ECO:0007669"/>
    <property type="project" value="InterPro"/>
</dbReference>
<dbReference type="InterPro" id="IPR000719">
    <property type="entry name" value="Prot_kinase_dom"/>
</dbReference>
<accession>A0A8H3HWQ8</accession>
<dbReference type="InterPro" id="IPR001656">
    <property type="entry name" value="PsdUridine_synth_TruD"/>
</dbReference>
<dbReference type="CDD" id="cd02576">
    <property type="entry name" value="PseudoU_synth_ScPUS7"/>
    <property type="match status" value="1"/>
</dbReference>
<feature type="region of interest" description="Disordered" evidence="7">
    <location>
        <begin position="797"/>
        <end position="817"/>
    </location>
</feature>
<dbReference type="NCBIfam" id="TIGR00094">
    <property type="entry name" value="tRNA_TruD_broad"/>
    <property type="match status" value="1"/>
</dbReference>
<feature type="binding site" evidence="6">
    <location>
        <position position="73"/>
    </location>
    <ligand>
        <name>ATP</name>
        <dbReference type="ChEBI" id="CHEBI:30616"/>
    </ligand>
</feature>
<comment type="similarity">
    <text evidence="1">Belongs to the pseudouridine synthase TruD family.</text>
</comment>
<evidence type="ECO:0000256" key="5">
    <source>
        <dbReference type="ARBA" id="ARBA00023235"/>
    </source>
</evidence>
<keyword evidence="3 6" id="KW-0547">Nucleotide-binding</keyword>
<dbReference type="Pfam" id="PF00069">
    <property type="entry name" value="Pkinase"/>
    <property type="match status" value="1"/>
</dbReference>
<dbReference type="GO" id="GO:0004672">
    <property type="term" value="F:protein kinase activity"/>
    <property type="evidence" value="ECO:0007669"/>
    <property type="project" value="InterPro"/>
</dbReference>
<dbReference type="Pfam" id="PF01142">
    <property type="entry name" value="TruD"/>
    <property type="match status" value="1"/>
</dbReference>
<organism evidence="10 11">
    <name type="scientific">Rhizoctonia solani</name>
    <dbReference type="NCBI Taxonomy" id="456999"/>
    <lineage>
        <taxon>Eukaryota</taxon>
        <taxon>Fungi</taxon>
        <taxon>Dikarya</taxon>
        <taxon>Basidiomycota</taxon>
        <taxon>Agaricomycotina</taxon>
        <taxon>Agaricomycetes</taxon>
        <taxon>Cantharellales</taxon>
        <taxon>Ceratobasidiaceae</taxon>
        <taxon>Rhizoctonia</taxon>
    </lineage>
</organism>
<dbReference type="GO" id="GO:0005524">
    <property type="term" value="F:ATP binding"/>
    <property type="evidence" value="ECO:0007669"/>
    <property type="project" value="UniProtKB-UniRule"/>
</dbReference>
<dbReference type="PROSITE" id="PS01268">
    <property type="entry name" value="UPF0024"/>
    <property type="match status" value="1"/>
</dbReference>
<dbReference type="PROSITE" id="PS00108">
    <property type="entry name" value="PROTEIN_KINASE_ST"/>
    <property type="match status" value="1"/>
</dbReference>
<dbReference type="Gene3D" id="1.10.510.10">
    <property type="entry name" value="Transferase(Phosphotransferase) domain 1"/>
    <property type="match status" value="1"/>
</dbReference>
<dbReference type="SUPFAM" id="SSF56112">
    <property type="entry name" value="Protein kinase-like (PK-like)"/>
    <property type="match status" value="1"/>
</dbReference>
<evidence type="ECO:0000256" key="2">
    <source>
        <dbReference type="ARBA" id="ARBA00022694"/>
    </source>
</evidence>
<dbReference type="GO" id="GO:0008033">
    <property type="term" value="P:tRNA processing"/>
    <property type="evidence" value="ECO:0007669"/>
    <property type="project" value="UniProtKB-KW"/>
</dbReference>
<comment type="caution">
    <text evidence="10">The sequence shown here is derived from an EMBL/GenBank/DDBJ whole genome shotgun (WGS) entry which is preliminary data.</text>
</comment>
<dbReference type="InterPro" id="IPR011009">
    <property type="entry name" value="Kinase-like_dom_sf"/>
</dbReference>
<dbReference type="SUPFAM" id="SSF55120">
    <property type="entry name" value="Pseudouridine synthase"/>
    <property type="match status" value="1"/>
</dbReference>
<dbReference type="InterPro" id="IPR042214">
    <property type="entry name" value="TruD_catalytic"/>
</dbReference>
<dbReference type="InterPro" id="IPR008271">
    <property type="entry name" value="Ser/Thr_kinase_AS"/>
</dbReference>
<keyword evidence="2" id="KW-0819">tRNA processing</keyword>
<dbReference type="GO" id="GO:0003723">
    <property type="term" value="F:RNA binding"/>
    <property type="evidence" value="ECO:0007669"/>
    <property type="project" value="InterPro"/>
</dbReference>
<dbReference type="GO" id="GO:0009982">
    <property type="term" value="F:pseudouridine synthase activity"/>
    <property type="evidence" value="ECO:0007669"/>
    <property type="project" value="InterPro"/>
</dbReference>
<dbReference type="PROSITE" id="PS50984">
    <property type="entry name" value="TRUD"/>
    <property type="match status" value="1"/>
</dbReference>
<dbReference type="InterPro" id="IPR020119">
    <property type="entry name" value="PsdUridine_synth_TruD_CS"/>
</dbReference>
<feature type="domain" description="Protein kinase" evidence="8">
    <location>
        <begin position="42"/>
        <end position="309"/>
    </location>
</feature>
<dbReference type="PROSITE" id="PS00107">
    <property type="entry name" value="PROTEIN_KINASE_ATP"/>
    <property type="match status" value="1"/>
</dbReference>
<feature type="region of interest" description="Disordered" evidence="7">
    <location>
        <begin position="626"/>
        <end position="647"/>
    </location>
</feature>
<reference evidence="10" key="1">
    <citation type="submission" date="2021-01" db="EMBL/GenBank/DDBJ databases">
        <authorList>
            <person name="Kaushik A."/>
        </authorList>
    </citation>
    <scope>NUCLEOTIDE SEQUENCE</scope>
    <source>
        <strain evidence="10">AG5</strain>
    </source>
</reference>
<name>A0A8H3HWQ8_9AGAM</name>
<evidence type="ECO:0000313" key="11">
    <source>
        <dbReference type="Proteomes" id="UP000663827"/>
    </source>
</evidence>
<dbReference type="InterPro" id="IPR020103">
    <property type="entry name" value="PsdUridine_synth_cat_dom_sf"/>
</dbReference>
<feature type="region of interest" description="Disordered" evidence="7">
    <location>
        <begin position="1109"/>
        <end position="1132"/>
    </location>
</feature>
<feature type="compositionally biased region" description="Acidic residues" evidence="7">
    <location>
        <begin position="1109"/>
        <end position="1128"/>
    </location>
</feature>
<evidence type="ECO:0000256" key="3">
    <source>
        <dbReference type="ARBA" id="ARBA00022741"/>
    </source>
</evidence>
<feature type="region of interest" description="Disordered" evidence="7">
    <location>
        <begin position="1"/>
        <end position="22"/>
    </location>
</feature>
<dbReference type="Proteomes" id="UP000663827">
    <property type="component" value="Unassembled WGS sequence"/>
</dbReference>
<evidence type="ECO:0008006" key="12">
    <source>
        <dbReference type="Google" id="ProtNLM"/>
    </source>
</evidence>
<evidence type="ECO:0000256" key="1">
    <source>
        <dbReference type="ARBA" id="ARBA00007953"/>
    </source>
</evidence>
<evidence type="ECO:0000256" key="6">
    <source>
        <dbReference type="PROSITE-ProRule" id="PRU10141"/>
    </source>
</evidence>
<dbReference type="SMART" id="SM00220">
    <property type="entry name" value="S_TKc"/>
    <property type="match status" value="1"/>
</dbReference>
<evidence type="ECO:0000259" key="9">
    <source>
        <dbReference type="PROSITE" id="PS50984"/>
    </source>
</evidence>
<sequence length="1344" mass="149568">MPRHASDPTPHSPNVPHSSGSYSTHFPRWMLDLEGTRVKDGLRLGQVLGTGAFGVVYVGAGSQFADNRPVAVKVLSATGIHPERRRQIEHEMLCHSRVSEHPNVVTLHTVFVDLMAYYAVMDLHADGDLFKCITEDEFYVGNDALVKTIFNQLLDAVEFCHGKGVYHRDLKPENILCRNGGNTVLLTDFGLATRSTFSQDFRCGSEFYMSPECIGFPKVKAYSTVDNDIWALGVILVNLVTSRNPWKCAELQDEGFASFYENPAGYITDTLPVSRDALVLLLHIFRIPSKSRISISGIRAAMAGIDRLLLTPGEAFSAPHSSRQTAAHLFDIIASRRPHLLIEHYEDICAYFPDLAEGLCERLRLDMSEHGLIGDIDDIFSEDAPEPVRYIRQEPAEWSVPIPIEIRPQGVENITGYPQSPDMSRDNSAETLASEGPITPDTHPTYVVDDVPEVTLDEVEGLDKKLDDMKIARPADLPSATPPSTFSSRIARVLGSTGSFFRTAIAASPIMSLAADISRPLEDANETEPPSKRVKLDVVSDSQQPDTIPAKIYDVKNLLPPSITLLGRQIPEDYVFQGSERDVGINEYISHDITSIEGIIKQRFTDFLVYEIDLEGNVVHVRELGKPEGPKLPPPEVAPEEVQTVSGEWDTDVDTKLSELLSEEVRAQFKQLYDEGPEPPLVSDNGWEGRSTGEVQSGQTTSIPEEVADPVDVNSGRGKGRGRGRDRGRGRGRGRGGHGGAGREDTRKVLTEPIVSKEMRTSVHQTVRNLFNGKFETETSETAGEDGSRVVIKWAHRGSGRRGRGRGGRDRSTPNLPPYIHFTLQKTNRDTQDALGHISRLLKVPARDLSTAGTKDKRGVTTQRVCLSRGRLTIEDIWKVTNGLTGRRSPEDVLKQRGERGVRVSDINYRRGYLELGMLKGNEFVITLRYITFHVLLCALNKFYDRNVKAESPEVIDRAMDSLKEHGFINYYGMQRFGTSAIPTHSIGLALLRSDWKLATSLLLRPRPGEYSETEDGRRAWVEGKDLEQALRLIPRRCVAERCILENYKKHDGTDRNLLGGLSAIPRNLRLMYVHAYQSYVWNAVVSERIKLFGRTPIVGDIVYDDEDTNDDLECKEEDGGDTGDVDGEEPKVQGASDVVTEDVSEKARKEWKSGKRTAPRKVKILTEQDLSRYSMFDVVMPLPGTEVAYPGGKLGEMYREFLRLDGLNPGDFSHKQKEYALGGSYRKIIHHPKALSWTTMRYTDPNVPLAQSDEDAILGLDKPMIEPDGMFLALQIRLTLGTSAYATMALREVTKTETSSFHQTNLTLASEDQAYRDTVKTDPDAIPTVSTLGLQGDTEMNQG</sequence>
<evidence type="ECO:0000256" key="7">
    <source>
        <dbReference type="SAM" id="MobiDB-lite"/>
    </source>
</evidence>
<keyword evidence="5" id="KW-0413">Isomerase</keyword>
<dbReference type="PANTHER" id="PTHR13326">
    <property type="entry name" value="TRNA PSEUDOURIDINE SYNTHASE D"/>
    <property type="match status" value="1"/>
</dbReference>
<dbReference type="Gene3D" id="3.30.2350.20">
    <property type="entry name" value="TruD, catalytic domain"/>
    <property type="match status" value="2"/>
</dbReference>
<evidence type="ECO:0000313" key="10">
    <source>
        <dbReference type="EMBL" id="CAE7106995.1"/>
    </source>
</evidence>
<protein>
    <recommendedName>
        <fullName evidence="12">Pseudouridine synthase</fullName>
    </recommendedName>
</protein>
<feature type="compositionally biased region" description="Polar residues" evidence="7">
    <location>
        <begin position="693"/>
        <end position="703"/>
    </location>
</feature>
<feature type="region of interest" description="Disordered" evidence="7">
    <location>
        <begin position="418"/>
        <end position="445"/>
    </location>
</feature>
<keyword evidence="4 6" id="KW-0067">ATP-binding</keyword>
<dbReference type="EMBL" id="CAJNJQ010000891">
    <property type="protein sequence ID" value="CAE7106995.1"/>
    <property type="molecule type" value="Genomic_DNA"/>
</dbReference>
<evidence type="ECO:0000259" key="8">
    <source>
        <dbReference type="PROSITE" id="PS50011"/>
    </source>
</evidence>
<dbReference type="PROSITE" id="PS50011">
    <property type="entry name" value="PROTEIN_KINASE_DOM"/>
    <property type="match status" value="1"/>
</dbReference>
<gene>
    <name evidence="10" type="ORF">RDB_LOCUS45102</name>
</gene>
<dbReference type="InterPro" id="IPR011760">
    <property type="entry name" value="PsdUridine_synth_TruD_insert"/>
</dbReference>
<feature type="region of interest" description="Disordered" evidence="7">
    <location>
        <begin position="672"/>
        <end position="748"/>
    </location>
</feature>
<evidence type="ECO:0000256" key="4">
    <source>
        <dbReference type="ARBA" id="ARBA00022840"/>
    </source>
</evidence>